<proteinExistence type="predicted"/>
<organism evidence="2 3">
    <name type="scientific">Novosphingobium colocasiae</name>
    <dbReference type="NCBI Taxonomy" id="1256513"/>
    <lineage>
        <taxon>Bacteria</taxon>
        <taxon>Pseudomonadati</taxon>
        <taxon>Pseudomonadota</taxon>
        <taxon>Alphaproteobacteria</taxon>
        <taxon>Sphingomonadales</taxon>
        <taxon>Sphingomonadaceae</taxon>
        <taxon>Novosphingobium</taxon>
    </lineage>
</organism>
<evidence type="ECO:0000256" key="1">
    <source>
        <dbReference type="SAM" id="MobiDB-lite"/>
    </source>
</evidence>
<reference evidence="2" key="1">
    <citation type="journal article" date="2014" name="Int. J. Syst. Evol. Microbiol.">
        <title>Complete genome sequence of Corynebacterium casei LMG S-19264T (=DSM 44701T), isolated from a smear-ripened cheese.</title>
        <authorList>
            <consortium name="US DOE Joint Genome Institute (JGI-PGF)"/>
            <person name="Walter F."/>
            <person name="Albersmeier A."/>
            <person name="Kalinowski J."/>
            <person name="Ruckert C."/>
        </authorList>
    </citation>
    <scope>NUCLEOTIDE SEQUENCE</scope>
    <source>
        <strain evidence="2">KCTC 32255</strain>
    </source>
</reference>
<name>A0A918UE65_9SPHN</name>
<keyword evidence="3" id="KW-1185">Reference proteome</keyword>
<feature type="region of interest" description="Disordered" evidence="1">
    <location>
        <begin position="1"/>
        <end position="28"/>
    </location>
</feature>
<accession>A0A918UE65</accession>
<dbReference type="Proteomes" id="UP000648075">
    <property type="component" value="Unassembled WGS sequence"/>
</dbReference>
<evidence type="ECO:0000313" key="2">
    <source>
        <dbReference type="EMBL" id="GGY95554.1"/>
    </source>
</evidence>
<dbReference type="AlphaFoldDB" id="A0A918UE65"/>
<evidence type="ECO:0000313" key="3">
    <source>
        <dbReference type="Proteomes" id="UP000648075"/>
    </source>
</evidence>
<comment type="caution">
    <text evidence="2">The sequence shown here is derived from an EMBL/GenBank/DDBJ whole genome shotgun (WGS) entry which is preliminary data.</text>
</comment>
<gene>
    <name evidence="2" type="ORF">GCM10011614_07830</name>
</gene>
<dbReference type="RefSeq" id="WP_189619825.1">
    <property type="nucleotide sequence ID" value="NZ_BMZA01000002.1"/>
</dbReference>
<sequence length="95" mass="10462">MNANSVDTGPGDVPPDRDFPVGPAEDVSAPHDHMLEMEMDLGWSDYADPGHGLHPSGAELRRRLITPESLAEEPQPPQSLLQRITAKIRDSLVRR</sequence>
<dbReference type="EMBL" id="BMZA01000002">
    <property type="protein sequence ID" value="GGY95554.1"/>
    <property type="molecule type" value="Genomic_DNA"/>
</dbReference>
<protein>
    <submittedName>
        <fullName evidence="2">Uncharacterized protein</fullName>
    </submittedName>
</protein>
<reference evidence="2" key="2">
    <citation type="submission" date="2020-09" db="EMBL/GenBank/DDBJ databases">
        <authorList>
            <person name="Sun Q."/>
            <person name="Kim S."/>
        </authorList>
    </citation>
    <scope>NUCLEOTIDE SEQUENCE</scope>
    <source>
        <strain evidence="2">KCTC 32255</strain>
    </source>
</reference>